<comment type="caution">
    <text evidence="1">The sequence shown here is derived from an EMBL/GenBank/DDBJ whole genome shotgun (WGS) entry which is preliminary data.</text>
</comment>
<dbReference type="PATRIC" id="fig|1423.173.peg.2827"/>
<organism evidence="1 2">
    <name type="scientific">Bacillus subtilis</name>
    <dbReference type="NCBI Taxonomy" id="1423"/>
    <lineage>
        <taxon>Bacteria</taxon>
        <taxon>Bacillati</taxon>
        <taxon>Bacillota</taxon>
        <taxon>Bacilli</taxon>
        <taxon>Bacillales</taxon>
        <taxon>Bacillaceae</taxon>
        <taxon>Bacillus</taxon>
    </lineage>
</organism>
<sequence>MAADNPFLFLKGQGQYIKENNAQVTLAAAKWLKGGGEIILGTSGMSIALKSNVMDDI</sequence>
<evidence type="ECO:0000313" key="1">
    <source>
        <dbReference type="EMBL" id="KIU10717.1"/>
    </source>
</evidence>
<accession>A0A0D1KWY6</accession>
<reference evidence="1 2" key="1">
    <citation type="submission" date="2014-12" db="EMBL/GenBank/DDBJ databases">
        <title>Comparative genome analysis of Bacillus coagulans HM-08, Clostridium butyricum HM-68, Bacillus subtilis HM-66 and Bacillus licheniformis BL-09.</title>
        <authorList>
            <person name="Zhang H."/>
        </authorList>
    </citation>
    <scope>NUCLEOTIDE SEQUENCE [LARGE SCALE GENOMIC DNA]</scope>
    <source>
        <strain evidence="1 2">HM-66</strain>
    </source>
</reference>
<dbReference type="Proteomes" id="UP000032247">
    <property type="component" value="Unassembled WGS sequence"/>
</dbReference>
<gene>
    <name evidence="1" type="ORF">SC09_Contig25orf00545</name>
</gene>
<dbReference type="AlphaFoldDB" id="A0A0D1KWY6"/>
<proteinExistence type="predicted"/>
<name>A0A0D1KWY6_BACIU</name>
<protein>
    <submittedName>
        <fullName evidence="1">Uncharacterized protein</fullName>
    </submittedName>
</protein>
<dbReference type="EMBL" id="JXBC01000004">
    <property type="protein sequence ID" value="KIU10717.1"/>
    <property type="molecule type" value="Genomic_DNA"/>
</dbReference>
<evidence type="ECO:0000313" key="2">
    <source>
        <dbReference type="Proteomes" id="UP000032247"/>
    </source>
</evidence>